<keyword evidence="1" id="KW-0472">Membrane</keyword>
<dbReference type="Proteomes" id="UP000033572">
    <property type="component" value="Unassembled WGS sequence"/>
</dbReference>
<reference evidence="2 3" key="1">
    <citation type="submission" date="2015-02" db="EMBL/GenBank/DDBJ databases">
        <title>Draft genome sequences of ten Microbacterium spp. with emphasis on heavy metal contaminated environments.</title>
        <authorList>
            <person name="Corretto E."/>
        </authorList>
    </citation>
    <scope>NUCLEOTIDE SEQUENCE [LARGE SCALE GENOMIC DNA]</scope>
    <source>
        <strain evidence="2 3">DSM 12966</strain>
    </source>
</reference>
<gene>
    <name evidence="2" type="ORF">RN50_01254</name>
</gene>
<feature type="transmembrane region" description="Helical" evidence="1">
    <location>
        <begin position="120"/>
        <end position="145"/>
    </location>
</feature>
<name>A0A0F0KQD1_9MICO</name>
<feature type="transmembrane region" description="Helical" evidence="1">
    <location>
        <begin position="166"/>
        <end position="183"/>
    </location>
</feature>
<feature type="transmembrane region" description="Helical" evidence="1">
    <location>
        <begin position="189"/>
        <end position="205"/>
    </location>
</feature>
<proteinExistence type="predicted"/>
<keyword evidence="3" id="KW-1185">Reference proteome</keyword>
<accession>A0A0F0KQD1</accession>
<dbReference type="PATRIC" id="fig|104336.4.peg.1287"/>
<keyword evidence="1" id="KW-1133">Transmembrane helix</keyword>
<evidence type="ECO:0000313" key="3">
    <source>
        <dbReference type="Proteomes" id="UP000033572"/>
    </source>
</evidence>
<keyword evidence="1" id="KW-0812">Transmembrane</keyword>
<dbReference type="Pfam" id="PF04854">
    <property type="entry name" value="DUF624"/>
    <property type="match status" value="1"/>
</dbReference>
<dbReference type="EMBL" id="JYIU01000037">
    <property type="protein sequence ID" value="KJL23083.1"/>
    <property type="molecule type" value="Genomic_DNA"/>
</dbReference>
<dbReference type="InterPro" id="IPR006938">
    <property type="entry name" value="DUF624"/>
</dbReference>
<organism evidence="2 3">
    <name type="scientific">Microbacterium foliorum</name>
    <dbReference type="NCBI Taxonomy" id="104336"/>
    <lineage>
        <taxon>Bacteria</taxon>
        <taxon>Bacillati</taxon>
        <taxon>Actinomycetota</taxon>
        <taxon>Actinomycetes</taxon>
        <taxon>Micrococcales</taxon>
        <taxon>Microbacteriaceae</taxon>
        <taxon>Microbacterium</taxon>
    </lineage>
</organism>
<comment type="caution">
    <text evidence="2">The sequence shown here is derived from an EMBL/GenBank/DDBJ whole genome shotgun (WGS) entry which is preliminary data.</text>
</comment>
<dbReference type="GeneID" id="94445614"/>
<sequence>MKRISHDAWASILGVVYLGLMVNFLVLVTASPLVVLLITTDPALSWPLLTLAAPLAAPALTGAFTAFREHGRGEPQVVRSFLRGWKATARKAMLIGAAATASVVVLLVDVRAVSESAASVMIVPVLALLTVIAVATALVALVALAEAPGARMRDIVRAVLYLCVRRWYLTALSLAVLGVQIGLFTTMPAIAIGLTCAPALYVAWANSRFTLRPVLDIEAVLDVEGVRA</sequence>
<feature type="transmembrane region" description="Helical" evidence="1">
    <location>
        <begin position="12"/>
        <end position="38"/>
    </location>
</feature>
<feature type="transmembrane region" description="Helical" evidence="1">
    <location>
        <begin position="44"/>
        <end position="67"/>
    </location>
</feature>
<evidence type="ECO:0000313" key="2">
    <source>
        <dbReference type="EMBL" id="KJL23083.1"/>
    </source>
</evidence>
<dbReference type="AlphaFoldDB" id="A0A0F0KQD1"/>
<dbReference type="KEGG" id="mfol:DXT68_14540"/>
<dbReference type="RefSeq" id="WP_045253647.1">
    <property type="nucleotide sequence ID" value="NZ_CP031425.1"/>
</dbReference>
<feature type="transmembrane region" description="Helical" evidence="1">
    <location>
        <begin position="88"/>
        <end position="108"/>
    </location>
</feature>
<evidence type="ECO:0008006" key="4">
    <source>
        <dbReference type="Google" id="ProtNLM"/>
    </source>
</evidence>
<protein>
    <recommendedName>
        <fullName evidence="4">Ferredoxin-NADPH reductase</fullName>
    </recommendedName>
</protein>
<evidence type="ECO:0000256" key="1">
    <source>
        <dbReference type="SAM" id="Phobius"/>
    </source>
</evidence>